<dbReference type="RefSeq" id="WP_120049632.1">
    <property type="nucleotide sequence ID" value="NZ_CP032427.1"/>
</dbReference>
<dbReference type="GeneID" id="91279281"/>
<sequence>MSGPVVVGVDGLSSLAAVEAAAREAERLGTGLRLAHVLPWSSTHLPPGVPPWDRGGAVTCETLTSALTEARRAARRMAPGVAVTQDVLIGEPSAVLDAESRRASLTVVGGRPATGVGGRLRASVAGQLAVRSRGPLLVIRGRFGPEGPVVLGNDTSREAAEFAFSEATRRGTDLVVLHPRTRAARSLSALRRKHPDVVVHERHAGSWTGHALVEASGTAQLVVIGARHTIADTLRVSAARILVDHAHCPVAVIPLRAA</sequence>
<gene>
    <name evidence="3" type="ORF">DWG14_00289</name>
</gene>
<dbReference type="Pfam" id="PF00582">
    <property type="entry name" value="Usp"/>
    <property type="match status" value="2"/>
</dbReference>
<proteinExistence type="inferred from homology"/>
<reference evidence="3 4" key="1">
    <citation type="submission" date="2018-09" db="EMBL/GenBank/DDBJ databases">
        <title>Production of Trimethoprim by Streptomyces sp. 3E-1.</title>
        <authorList>
            <person name="Kang H.J."/>
            <person name="Kim S.B."/>
        </authorList>
    </citation>
    <scope>NUCLEOTIDE SEQUENCE [LARGE SCALE GENOMIC DNA]</scope>
    <source>
        <strain evidence="3 4">3E-1</strain>
    </source>
</reference>
<evidence type="ECO:0000313" key="4">
    <source>
        <dbReference type="Proteomes" id="UP000265765"/>
    </source>
</evidence>
<dbReference type="PANTHER" id="PTHR46268">
    <property type="entry name" value="STRESS RESPONSE PROTEIN NHAX"/>
    <property type="match status" value="1"/>
</dbReference>
<dbReference type="InterPro" id="IPR006016">
    <property type="entry name" value="UspA"/>
</dbReference>
<evidence type="ECO:0000313" key="3">
    <source>
        <dbReference type="EMBL" id="AYC36081.1"/>
    </source>
</evidence>
<dbReference type="Proteomes" id="UP000265765">
    <property type="component" value="Chromosome"/>
</dbReference>
<dbReference type="Gene3D" id="3.40.50.620">
    <property type="entry name" value="HUPs"/>
    <property type="match status" value="2"/>
</dbReference>
<protein>
    <submittedName>
        <fullName evidence="3">Universal stress protein</fullName>
    </submittedName>
</protein>
<comment type="similarity">
    <text evidence="1">Belongs to the universal stress protein A family.</text>
</comment>
<dbReference type="AlphaFoldDB" id="A0AAI8PKP0"/>
<dbReference type="PANTHER" id="PTHR46268:SF6">
    <property type="entry name" value="UNIVERSAL STRESS PROTEIN UP12"/>
    <property type="match status" value="1"/>
</dbReference>
<dbReference type="KEGG" id="sge:DWG14_00289"/>
<feature type="domain" description="UspA" evidence="2">
    <location>
        <begin position="2"/>
        <end position="140"/>
    </location>
</feature>
<evidence type="ECO:0000259" key="2">
    <source>
        <dbReference type="Pfam" id="PF00582"/>
    </source>
</evidence>
<evidence type="ECO:0000256" key="1">
    <source>
        <dbReference type="ARBA" id="ARBA00008791"/>
    </source>
</evidence>
<accession>A0AAI8PKP0</accession>
<feature type="domain" description="UspA" evidence="2">
    <location>
        <begin position="187"/>
        <end position="254"/>
    </location>
</feature>
<organism evidence="3 4">
    <name type="scientific">Streptomyces griseorubiginosus</name>
    <dbReference type="NCBI Taxonomy" id="67304"/>
    <lineage>
        <taxon>Bacteria</taxon>
        <taxon>Bacillati</taxon>
        <taxon>Actinomycetota</taxon>
        <taxon>Actinomycetes</taxon>
        <taxon>Kitasatosporales</taxon>
        <taxon>Streptomycetaceae</taxon>
        <taxon>Streptomyces</taxon>
    </lineage>
</organism>
<dbReference type="SUPFAM" id="SSF52402">
    <property type="entry name" value="Adenine nucleotide alpha hydrolases-like"/>
    <property type="match status" value="2"/>
</dbReference>
<name>A0AAI8PKP0_9ACTN</name>
<dbReference type="EMBL" id="CP032427">
    <property type="protein sequence ID" value="AYC36081.1"/>
    <property type="molecule type" value="Genomic_DNA"/>
</dbReference>
<dbReference type="InterPro" id="IPR014729">
    <property type="entry name" value="Rossmann-like_a/b/a_fold"/>
</dbReference>